<dbReference type="AlphaFoldDB" id="A0AAQ3KTY1"/>
<evidence type="ECO:0000256" key="10">
    <source>
        <dbReference type="ARBA" id="ARBA00023004"/>
    </source>
</evidence>
<dbReference type="GO" id="GO:0005576">
    <property type="term" value="C:extracellular region"/>
    <property type="evidence" value="ECO:0007669"/>
    <property type="project" value="UniProtKB-SubCell"/>
</dbReference>
<evidence type="ECO:0000256" key="15">
    <source>
        <dbReference type="PIRSR" id="PIRSR600823-1"/>
    </source>
</evidence>
<evidence type="ECO:0000256" key="20">
    <source>
        <dbReference type="RuleBase" id="RU362060"/>
    </source>
</evidence>
<proteinExistence type="inferred from homology"/>
<dbReference type="FunFam" id="1.10.420.10:FF:000001">
    <property type="entry name" value="Peroxidase"/>
    <property type="match status" value="1"/>
</dbReference>
<gene>
    <name evidence="22" type="ORF">Cni_G23898</name>
</gene>
<feature type="binding site" evidence="17">
    <location>
        <position position="67"/>
    </location>
    <ligand>
        <name>Ca(2+)</name>
        <dbReference type="ChEBI" id="CHEBI:29108"/>
        <label>1</label>
    </ligand>
</feature>
<feature type="binding site" evidence="17">
    <location>
        <position position="65"/>
    </location>
    <ligand>
        <name>Ca(2+)</name>
        <dbReference type="ChEBI" id="CHEBI:29108"/>
        <label>1</label>
    </ligand>
</feature>
<name>A0AAQ3KTY1_9LILI</name>
<dbReference type="PRINTS" id="PR00458">
    <property type="entry name" value="PEROXIDASE"/>
</dbReference>
<evidence type="ECO:0000256" key="18">
    <source>
        <dbReference type="PIRSR" id="PIRSR600823-4"/>
    </source>
</evidence>
<evidence type="ECO:0000313" key="22">
    <source>
        <dbReference type="EMBL" id="WOL15117.1"/>
    </source>
</evidence>
<comment type="similarity">
    <text evidence="3">Belongs to the peroxidase family. Ascorbate peroxidase subfamily.</text>
</comment>
<keyword evidence="4 20" id="KW-0964">Secreted</keyword>
<feature type="disulfide bond" evidence="19">
    <location>
        <begin position="192"/>
        <end position="224"/>
    </location>
</feature>
<evidence type="ECO:0000256" key="13">
    <source>
        <dbReference type="ARBA" id="ARBA00023283"/>
    </source>
</evidence>
<keyword evidence="5 20" id="KW-0575">Peroxidase</keyword>
<keyword evidence="7 17" id="KW-0479">Metal-binding</keyword>
<keyword evidence="12" id="KW-0325">Glycoprotein</keyword>
<dbReference type="EMBL" id="CP136896">
    <property type="protein sequence ID" value="WOL15117.1"/>
    <property type="molecule type" value="Genomic_DNA"/>
</dbReference>
<evidence type="ECO:0000256" key="2">
    <source>
        <dbReference type="ARBA" id="ARBA00002322"/>
    </source>
</evidence>
<dbReference type="PRINTS" id="PR00461">
    <property type="entry name" value="PLPEROXIDASE"/>
</dbReference>
<dbReference type="PROSITE" id="PS00436">
    <property type="entry name" value="PEROXIDASE_2"/>
    <property type="match status" value="1"/>
</dbReference>
<keyword evidence="13" id="KW-0873">Pyrrolidone carboxylic acid</keyword>
<feature type="binding site" evidence="17">
    <location>
        <position position="69"/>
    </location>
    <ligand>
        <name>Ca(2+)</name>
        <dbReference type="ChEBI" id="CHEBI:29108"/>
        <label>1</label>
    </ligand>
</feature>
<feature type="domain" description="Plant heme peroxidase family profile" evidence="21">
    <location>
        <begin position="20"/>
        <end position="325"/>
    </location>
</feature>
<dbReference type="InterPro" id="IPR019793">
    <property type="entry name" value="Peroxidases_heam-ligand_BS"/>
</dbReference>
<evidence type="ECO:0000256" key="4">
    <source>
        <dbReference type="ARBA" id="ARBA00022525"/>
    </source>
</evidence>
<organism evidence="22 23">
    <name type="scientific">Canna indica</name>
    <name type="common">Indian-shot</name>
    <dbReference type="NCBI Taxonomy" id="4628"/>
    <lineage>
        <taxon>Eukaryota</taxon>
        <taxon>Viridiplantae</taxon>
        <taxon>Streptophyta</taxon>
        <taxon>Embryophyta</taxon>
        <taxon>Tracheophyta</taxon>
        <taxon>Spermatophyta</taxon>
        <taxon>Magnoliopsida</taxon>
        <taxon>Liliopsida</taxon>
        <taxon>Zingiberales</taxon>
        <taxon>Cannaceae</taxon>
        <taxon>Canna</taxon>
    </lineage>
</organism>
<evidence type="ECO:0000256" key="17">
    <source>
        <dbReference type="PIRSR" id="PIRSR600823-3"/>
    </source>
</evidence>
<evidence type="ECO:0000256" key="19">
    <source>
        <dbReference type="PIRSR" id="PIRSR600823-5"/>
    </source>
</evidence>
<dbReference type="PANTHER" id="PTHR31517:SF59">
    <property type="entry name" value="PEROXIDASE"/>
    <property type="match status" value="1"/>
</dbReference>
<comment type="cofactor">
    <cofactor evidence="17 20">
        <name>Ca(2+)</name>
        <dbReference type="ChEBI" id="CHEBI:29108"/>
    </cofactor>
    <text evidence="17 20">Binds 2 calcium ions per subunit.</text>
</comment>
<keyword evidence="10 17" id="KW-0408">Iron</keyword>
<feature type="binding site" evidence="17">
    <location>
        <position position="253"/>
    </location>
    <ligand>
        <name>Ca(2+)</name>
        <dbReference type="ChEBI" id="CHEBI:29108"/>
        <label>2</label>
    </ligand>
</feature>
<keyword evidence="9 20" id="KW-0560">Oxidoreductase</keyword>
<dbReference type="EC" id="1.11.1.7" evidence="20"/>
<dbReference type="InterPro" id="IPR002016">
    <property type="entry name" value="Haem_peroxidase"/>
</dbReference>
<dbReference type="GO" id="GO:0042744">
    <property type="term" value="P:hydrogen peroxide catabolic process"/>
    <property type="evidence" value="ECO:0007669"/>
    <property type="project" value="UniProtKB-KW"/>
</dbReference>
<keyword evidence="14 20" id="KW-0376">Hydrogen peroxide</keyword>
<evidence type="ECO:0000256" key="1">
    <source>
        <dbReference type="ARBA" id="ARBA00000189"/>
    </source>
</evidence>
<keyword evidence="8 17" id="KW-0106">Calcium</keyword>
<dbReference type="InterPro" id="IPR010255">
    <property type="entry name" value="Haem_peroxidase_sf"/>
</dbReference>
<dbReference type="GO" id="GO:0020037">
    <property type="term" value="F:heme binding"/>
    <property type="evidence" value="ECO:0007669"/>
    <property type="project" value="UniProtKB-UniRule"/>
</dbReference>
<comment type="subcellular location">
    <subcellularLocation>
        <location evidence="20">Secreted</location>
    </subcellularLocation>
</comment>
<feature type="site" description="Transition state stabilizer" evidence="18">
    <location>
        <position position="57"/>
    </location>
</feature>
<dbReference type="GO" id="GO:0046872">
    <property type="term" value="F:metal ion binding"/>
    <property type="evidence" value="ECO:0007669"/>
    <property type="project" value="UniProtKB-UniRule"/>
</dbReference>
<dbReference type="InterPro" id="IPR033905">
    <property type="entry name" value="Secretory_peroxidase"/>
</dbReference>
<evidence type="ECO:0000256" key="14">
    <source>
        <dbReference type="ARBA" id="ARBA00023324"/>
    </source>
</evidence>
<evidence type="ECO:0000256" key="5">
    <source>
        <dbReference type="ARBA" id="ARBA00022559"/>
    </source>
</evidence>
<comment type="catalytic activity">
    <reaction evidence="1 20">
        <text>2 a phenolic donor + H2O2 = 2 a phenolic radical donor + 2 H2O</text>
        <dbReference type="Rhea" id="RHEA:56136"/>
        <dbReference type="ChEBI" id="CHEBI:15377"/>
        <dbReference type="ChEBI" id="CHEBI:16240"/>
        <dbReference type="ChEBI" id="CHEBI:139520"/>
        <dbReference type="ChEBI" id="CHEBI:139521"/>
        <dbReference type="EC" id="1.11.1.7"/>
    </reaction>
</comment>
<evidence type="ECO:0000256" key="7">
    <source>
        <dbReference type="ARBA" id="ARBA00022723"/>
    </source>
</evidence>
<feature type="binding site" evidence="17">
    <location>
        <position position="62"/>
    </location>
    <ligand>
        <name>Ca(2+)</name>
        <dbReference type="ChEBI" id="CHEBI:29108"/>
        <label>1</label>
    </ligand>
</feature>
<evidence type="ECO:0000259" key="21">
    <source>
        <dbReference type="PROSITE" id="PS50873"/>
    </source>
</evidence>
<dbReference type="Pfam" id="PF00141">
    <property type="entry name" value="peroxidase"/>
    <property type="match status" value="1"/>
</dbReference>
<dbReference type="PROSITE" id="PS00435">
    <property type="entry name" value="PEROXIDASE_1"/>
    <property type="match status" value="1"/>
</dbReference>
<dbReference type="CDD" id="cd00693">
    <property type="entry name" value="secretory_peroxidase"/>
    <property type="match status" value="1"/>
</dbReference>
<dbReference type="PROSITE" id="PS50873">
    <property type="entry name" value="PEROXIDASE_4"/>
    <property type="match status" value="1"/>
</dbReference>
<reference evidence="22 23" key="1">
    <citation type="submission" date="2023-10" db="EMBL/GenBank/DDBJ databases">
        <title>Chromosome-scale genome assembly provides insights into flower coloration mechanisms of Canna indica.</title>
        <authorList>
            <person name="Li C."/>
        </authorList>
    </citation>
    <scope>NUCLEOTIDE SEQUENCE [LARGE SCALE GENOMIC DNA]</scope>
    <source>
        <tissue evidence="22">Flower</tissue>
    </source>
</reference>
<evidence type="ECO:0000256" key="6">
    <source>
        <dbReference type="ARBA" id="ARBA00022617"/>
    </source>
</evidence>
<protein>
    <recommendedName>
        <fullName evidence="20">Peroxidase</fullName>
        <ecNumber evidence="20">1.11.1.7</ecNumber>
    </recommendedName>
</protein>
<evidence type="ECO:0000256" key="16">
    <source>
        <dbReference type="PIRSR" id="PIRSR600823-2"/>
    </source>
</evidence>
<keyword evidence="20" id="KW-0732">Signal</keyword>
<keyword evidence="6 20" id="KW-0349">Heme</keyword>
<evidence type="ECO:0000256" key="12">
    <source>
        <dbReference type="ARBA" id="ARBA00023180"/>
    </source>
</evidence>
<evidence type="ECO:0000256" key="3">
    <source>
        <dbReference type="ARBA" id="ARBA00006873"/>
    </source>
</evidence>
<evidence type="ECO:0000256" key="9">
    <source>
        <dbReference type="ARBA" id="ARBA00023002"/>
    </source>
</evidence>
<dbReference type="InterPro" id="IPR019794">
    <property type="entry name" value="Peroxidases_AS"/>
</dbReference>
<dbReference type="Proteomes" id="UP001327560">
    <property type="component" value="Chromosome 7"/>
</dbReference>
<feature type="binding site" evidence="17">
    <location>
        <position position="71"/>
    </location>
    <ligand>
        <name>Ca(2+)</name>
        <dbReference type="ChEBI" id="CHEBI:29108"/>
        <label>1</label>
    </ligand>
</feature>
<evidence type="ECO:0000256" key="8">
    <source>
        <dbReference type="ARBA" id="ARBA00022837"/>
    </source>
</evidence>
<dbReference type="FunFam" id="1.10.520.10:FF:000001">
    <property type="entry name" value="Peroxidase"/>
    <property type="match status" value="1"/>
</dbReference>
<dbReference type="SUPFAM" id="SSF48113">
    <property type="entry name" value="Heme-dependent peroxidases"/>
    <property type="match status" value="1"/>
</dbReference>
<feature type="disulfide bond" evidence="19">
    <location>
        <begin position="115"/>
        <end position="321"/>
    </location>
</feature>
<keyword evidence="23" id="KW-1185">Reference proteome</keyword>
<evidence type="ECO:0000313" key="23">
    <source>
        <dbReference type="Proteomes" id="UP001327560"/>
    </source>
</evidence>
<accession>A0AAQ3KTY1</accession>
<comment type="similarity">
    <text evidence="20">Belongs to the peroxidase family. Classical plant (class III) peroxidase subfamily.</text>
</comment>
<evidence type="ECO:0000256" key="11">
    <source>
        <dbReference type="ARBA" id="ARBA00023157"/>
    </source>
</evidence>
<feature type="binding site" evidence="17">
    <location>
        <position position="83"/>
    </location>
    <ligand>
        <name>Ca(2+)</name>
        <dbReference type="ChEBI" id="CHEBI:29108"/>
        <label>1</label>
    </ligand>
</feature>
<dbReference type="Gene3D" id="1.10.420.10">
    <property type="entry name" value="Peroxidase, domain 2"/>
    <property type="match status" value="1"/>
</dbReference>
<dbReference type="PANTHER" id="PTHR31517">
    <property type="match status" value="1"/>
</dbReference>
<feature type="disulfide bond" evidence="19">
    <location>
        <begin position="63"/>
        <end position="68"/>
    </location>
</feature>
<dbReference type="Gene3D" id="1.10.520.10">
    <property type="match status" value="1"/>
</dbReference>
<feature type="disulfide bond" evidence="19">
    <location>
        <begin position="30"/>
        <end position="109"/>
    </location>
</feature>
<keyword evidence="11 19" id="KW-1015">Disulfide bond</keyword>
<dbReference type="GO" id="GO:0140825">
    <property type="term" value="F:lactoperoxidase activity"/>
    <property type="evidence" value="ECO:0007669"/>
    <property type="project" value="UniProtKB-EC"/>
</dbReference>
<comment type="cofactor">
    <cofactor evidence="17 20">
        <name>heme b</name>
        <dbReference type="ChEBI" id="CHEBI:60344"/>
    </cofactor>
    <text evidence="17 20">Binds 1 heme b (iron(II)-protoporphyrin IX) group per subunit.</text>
</comment>
<feature type="binding site" description="axial binding residue" evidence="17">
    <location>
        <position position="185"/>
    </location>
    <ligand>
        <name>heme b</name>
        <dbReference type="ChEBI" id="CHEBI:60344"/>
    </ligand>
    <ligandPart>
        <name>Fe</name>
        <dbReference type="ChEBI" id="CHEBI:18248"/>
    </ligandPart>
</feature>
<feature type="active site" description="Proton acceptor" evidence="15">
    <location>
        <position position="61"/>
    </location>
</feature>
<feature type="binding site" evidence="16">
    <location>
        <position position="155"/>
    </location>
    <ligand>
        <name>substrate</name>
    </ligand>
</feature>
<comment type="function">
    <text evidence="2">Removal of H(2)O(2), oxidation of toxic reductants, biosynthesis and degradation of lignin, suberization, auxin catabolism, response to environmental stresses such as wounding, pathogen attack and oxidative stress. These functions might be dependent on each isozyme/isoform in each plant tissue.</text>
</comment>
<dbReference type="GO" id="GO:0006979">
    <property type="term" value="P:response to oxidative stress"/>
    <property type="evidence" value="ECO:0007669"/>
    <property type="project" value="UniProtKB-UniRule"/>
</dbReference>
<feature type="chain" id="PRO_5042662320" description="Peroxidase" evidence="20">
    <location>
        <begin position="21"/>
        <end position="336"/>
    </location>
</feature>
<sequence length="336" mass="36872">MAALRLALLLLAHAATISFSLELQFYKNSCPRAELIVKKTVNEYFQRDRSISAGLLRLHFHDCFVRGCDASVLLDSTDDNIAEKEAPPNLSLRGLDLIDEIKAELEKECSGVVSCADIIALATRDGVALAGGEEYAVPTGRRDGNVSTMSDVHLPTPSFSVQAAQAAFKSINLDLTDLTTLLGAHSIGFCHCGFLLGRLYNFRGTGLSDPRMDSGLLKSLKVSCPPEVITMQNITRDPKVFMNQESMSSSTFDGSIYRSVLKRKALLQLDQELAYTDLTSRLANQYAKDPKFFIKQFSKSMIKLGNVGVLTGKDGEVRLNCRRVNNATIIDSKKLP</sequence>
<dbReference type="InterPro" id="IPR000823">
    <property type="entry name" value="Peroxidase_pln"/>
</dbReference>
<feature type="signal peptide" evidence="20">
    <location>
        <begin position="1"/>
        <end position="20"/>
    </location>
</feature>